<feature type="domain" description="Sister chromatid cohesion C-terminal" evidence="8">
    <location>
        <begin position="1933"/>
        <end position="2118"/>
    </location>
</feature>
<comment type="subcellular location">
    <subcellularLocation>
        <location evidence="1 6">Nucleus</location>
    </subcellularLocation>
</comment>
<keyword evidence="4 6" id="KW-0539">Nucleus</keyword>
<dbReference type="GO" id="GO:0090694">
    <property type="term" value="C:Scc2-Scc4 cohesin loading complex"/>
    <property type="evidence" value="ECO:0007669"/>
    <property type="project" value="TreeGrafter"/>
</dbReference>
<dbReference type="InterPro" id="IPR033031">
    <property type="entry name" value="Scc2/Nipped-B"/>
</dbReference>
<feature type="compositionally biased region" description="Polar residues" evidence="7">
    <location>
        <begin position="1"/>
        <end position="11"/>
    </location>
</feature>
<evidence type="ECO:0000313" key="9">
    <source>
        <dbReference type="EMBL" id="KAE8271240.1"/>
    </source>
</evidence>
<dbReference type="InterPro" id="IPR011989">
    <property type="entry name" value="ARM-like"/>
</dbReference>
<dbReference type="Proteomes" id="UP000078113">
    <property type="component" value="Unassembled WGS sequence"/>
</dbReference>
<evidence type="ECO:0000259" key="8">
    <source>
        <dbReference type="Pfam" id="PF12830"/>
    </source>
</evidence>
<feature type="region of interest" description="Disordered" evidence="7">
    <location>
        <begin position="2163"/>
        <end position="2191"/>
    </location>
</feature>
<evidence type="ECO:0000313" key="10">
    <source>
        <dbReference type="Proteomes" id="UP000078113"/>
    </source>
</evidence>
<sequence length="2304" mass="251112">MRGGVSSSSSMLALRKREHSFHNGPSQPPTPSTTHRAAQPPPPMQSTPHRTPAALMKTRADPFSPDTSSTSNSSIMSGIHSFNAPARSGVAGARRLPQFSMQPAPRARGAPSTTPHSAAAVPSRMSKGSPRKEGPRSSFPPAARRVLSPQTQHQQRHAIISRRPKKIFASVTSATSFYSTNAAAAATAVVATPAQPRSASFTFGAPGGVIPRSMPTPPSPGGSPDPIDAFSSPVPLRPVHVQASLARREEHDGSFADTLPEEEGEGDEDVALRSSVKASKSFDRPHKRKLIQIFESDEEDDDDDLPILKKPSAFKRPESKTTSKEGSNSASAQVSAQIHGASANKENEAKLSSSSRKPDHAEVAESGAQPRKRQKREAVDDGKKKKKEKVSKRVVEQEEDAAPVVVATADVGLSRESNKTKRAAERDVQAVKGKRQSRSSAPEKGITTEVGKADSRQPGRKSKDAPQSIATEKVKEKGKGKGKGKGKAVEKAAAPVVPPRNRSRQKESKVSKDKDKQEVQAAPKQSEVAEAGPSNSRPRRRTQQAIVELTEDEDEDDDDDEDQEDAYGEESDDEPILSKTRKGSYASSRSKQVKKVVSEDEEEEGEGGFGAATSNPVLRLLEAEAEEEVVILDPKAQPRLSAGKAKGVDKRSPVRRFLDLIAEIFDGEDALPATASSKTGMCAESAMVFSNLQGHLVLRMDVLHSLIRLIKLCKETPPAPIAPSAPVSEGGPSDAPEPEPQSIAKVEASELGRLLRILERTVRAADGTRPFAESREASKMKDKKAKSTSDENGSTSEVEASTSEPEEMPVDKKEKGGQYLELTVRLERIATGVLASECCFEIFSLDGLQHSLVSEDILQTCLDTLKLSVNDTILPFVEGCADLKTTNSQPLLRHFLQNLVPAPLKKKRGRQSKSKVADVKGVTAITGCGNQVTSVFVRTYAALGALHTLVNLGSIQLSESVLISAVYTSLGPFFAIEPEESSTKGNKGPALKEKKGGGVRSAIDAVGGASAMRSLRLPALHLLRSIFARHPEQRSWIIEEVLGSLGKLAGTKKMTRQIALRSGGSVNFLTTLLLHLVQSSAHGFREHVPSKEPVHTFSSPEKSPVSSKSEGGGKRKRSESPVKGGKNRKPGQAAMWSMSMESPLQTASTISAFIMQRLAAGKTTKSSNDTAYIPIVESLMSDLLETLFLPEWPGAAILLTRFCISFCSVLNDPQVGPEARGIAIEHLGAAASRLRACQTQLNSAGPAGATTKPKRLLRDIINESGELDSQALEQLQTSYVSLRNNLGRITDEDRAADSARELLEAQWVAETAAAMTKLSDNLDAGETQDADDPRALEALVEELKLAPKQVGKDLPRSDEITPTQYKQLTRTSHFVLSSSAFMVQYETLQDHLLDALDRQAVANRAKALRALSSVATVDGDLLSNEDVRWAVEAKLEDSSVGVREAAVGLLSRYVLQRPKEIDIHFEQLVHYIHDSGVSVRKRIVRLLADIYTTVSDKNIQAECCARLIRCVTDEDTGMQDLAVATIAKLWFEVSMRATDSKKGKIVAVLDPEEASSKHGSPAADNGAYIRHRDVITMVASMIRERPSPMEEVFSRMLQQCSEQDSTKLRNAYRTLSDSMIDAIVSEPTSSQEQAMENDPTSMFSRVKTIHLLVSTLPTVLTVNRGKALLPFLKSAQTDVEMQVLHLLLRVFSAALPSMPRTAIAFAQELERSLMPLINRPRFKSGSTALQELVACYVKVITLHTHNFSLMIKMFTQCYGRLQFVADHVSVAPKLQLEATNAILIALTTLLCEHADFDKLRETNPVLAPSINNLKASSVLESVYTMLVTIYQSEDPGYKAAALQSLGWLFRSYPSLMGRDDATRTMDEVLGTGDAHQRELLLRSMLEFLNGQQQTRSEEMAASKRGRAGAQQNDAVDMAQLVGDTAEFAESSVSSTLLQRYLDRILDASLSVRIPTLQRTALEILNITVLQGLTHPLQCVPTLIALETSADENVRSTAFRMHSHLAQKHGSILAARYLEHARVACNFQLSIKGADQLRGFRMEERPTAALQQWYSLVCEKRQTKLDFLKAMIRAFDIDRFEVACTMEHVAFARFMADNLALFDYTTNEEVMTIVGELRTILSVAGMQTYSAIDDELDERETELRNLSQGPQKKAPELWIEIEVSSRPKRSQPTAPSQRSEPAVSQPSSTSDKLLDKARELELARTSTILGFALLLRNQLKWLYTLSEARCDKYVPGKKTSAGADKPAVRRPLTTPSAAVLELSSLPGAFSSCEQSRDALLQMQAYHNAIAEEGSILEADEGDTYD</sequence>
<dbReference type="EMBL" id="LWDG02000023">
    <property type="protein sequence ID" value="KAE8271240.1"/>
    <property type="molecule type" value="Genomic_DNA"/>
</dbReference>
<dbReference type="Pfam" id="PF12765">
    <property type="entry name" value="Cohesin_HEAT"/>
    <property type="match status" value="1"/>
</dbReference>
<feature type="compositionally biased region" description="Low complexity" evidence="7">
    <location>
        <begin position="402"/>
        <end position="411"/>
    </location>
</feature>
<feature type="compositionally biased region" description="Acidic residues" evidence="7">
    <location>
        <begin position="259"/>
        <end position="269"/>
    </location>
</feature>
<accession>A0A8X7NFU2</accession>
<feature type="region of interest" description="Disordered" evidence="7">
    <location>
        <begin position="193"/>
        <end position="612"/>
    </location>
</feature>
<dbReference type="Gene3D" id="1.25.10.10">
    <property type="entry name" value="Leucine-rich Repeat Variant"/>
    <property type="match status" value="2"/>
</dbReference>
<feature type="compositionally biased region" description="Acidic residues" evidence="7">
    <location>
        <begin position="549"/>
        <end position="575"/>
    </location>
</feature>
<evidence type="ECO:0000256" key="6">
    <source>
        <dbReference type="RuleBase" id="RU364107"/>
    </source>
</evidence>
<feature type="compositionally biased region" description="Basic and acidic residues" evidence="7">
    <location>
        <begin position="504"/>
        <end position="518"/>
    </location>
</feature>
<comment type="caution">
    <text evidence="9">The sequence shown here is derived from an EMBL/GenBank/DDBJ whole genome shotgun (WGS) entry which is preliminary data.</text>
</comment>
<gene>
    <name evidence="9" type="ORF">A4X09_0g1083</name>
</gene>
<feature type="region of interest" description="Disordered" evidence="7">
    <location>
        <begin position="768"/>
        <end position="815"/>
    </location>
</feature>
<feature type="region of interest" description="Disordered" evidence="7">
    <location>
        <begin position="721"/>
        <end position="740"/>
    </location>
</feature>
<keyword evidence="5 6" id="KW-0131">Cell cycle</keyword>
<feature type="compositionally biased region" description="Polar residues" evidence="7">
    <location>
        <begin position="790"/>
        <end position="803"/>
    </location>
</feature>
<feature type="compositionally biased region" description="Basic and acidic residues" evidence="7">
    <location>
        <begin position="451"/>
        <end position="464"/>
    </location>
</feature>
<comment type="similarity">
    <text evidence="2 6">Belongs to the SCC2/Nipped-B family.</text>
</comment>
<keyword evidence="10" id="KW-1185">Reference proteome</keyword>
<dbReference type="GO" id="GO:1990414">
    <property type="term" value="P:replication-born double-strand break repair via sister chromatid exchange"/>
    <property type="evidence" value="ECO:0007669"/>
    <property type="project" value="TreeGrafter"/>
</dbReference>
<reference evidence="9" key="2">
    <citation type="journal article" date="2019" name="IMA Fungus">
        <title>Genome sequencing and comparison of five Tilletia species to identify candidate genes for the detection of regulated species infecting wheat.</title>
        <authorList>
            <person name="Nguyen H.D.T."/>
            <person name="Sultana T."/>
            <person name="Kesanakurti P."/>
            <person name="Hambleton S."/>
        </authorList>
    </citation>
    <scope>NUCLEOTIDE SEQUENCE</scope>
    <source>
        <strain evidence="9">DAOMC 236422</strain>
    </source>
</reference>
<name>A0A8X7NFU2_9BASI</name>
<dbReference type="GO" id="GO:0034087">
    <property type="term" value="P:establishment of mitotic sister chromatid cohesion"/>
    <property type="evidence" value="ECO:0007669"/>
    <property type="project" value="TreeGrafter"/>
</dbReference>
<proteinExistence type="inferred from homology"/>
<dbReference type="PANTHER" id="PTHR21704:SF18">
    <property type="entry name" value="NIPPED-B-LIKE PROTEIN"/>
    <property type="match status" value="1"/>
</dbReference>
<feature type="compositionally biased region" description="Basic and acidic residues" evidence="7">
    <location>
        <begin position="772"/>
        <end position="789"/>
    </location>
</feature>
<feature type="compositionally biased region" description="Low complexity" evidence="7">
    <location>
        <begin position="1098"/>
        <end position="1109"/>
    </location>
</feature>
<dbReference type="GO" id="GO:0140588">
    <property type="term" value="P:chromatin looping"/>
    <property type="evidence" value="ECO:0007669"/>
    <property type="project" value="InterPro"/>
</dbReference>
<feature type="compositionally biased region" description="Low complexity" evidence="7">
    <location>
        <begin position="61"/>
        <end position="82"/>
    </location>
</feature>
<feature type="compositionally biased region" description="Acidic residues" evidence="7">
    <location>
        <begin position="295"/>
        <end position="305"/>
    </location>
</feature>
<feature type="compositionally biased region" description="Basic residues" evidence="7">
    <location>
        <begin position="154"/>
        <end position="165"/>
    </location>
</feature>
<reference evidence="9" key="1">
    <citation type="submission" date="2016-04" db="EMBL/GenBank/DDBJ databases">
        <authorList>
            <person name="Nguyen H.D."/>
            <person name="Samba Siva P."/>
            <person name="Cullis J."/>
            <person name="Levesque C.A."/>
            <person name="Hambleton S."/>
        </authorList>
    </citation>
    <scope>NUCLEOTIDE SEQUENCE</scope>
    <source>
        <strain evidence="9">DAOMC 236422</strain>
    </source>
</reference>
<evidence type="ECO:0000256" key="1">
    <source>
        <dbReference type="ARBA" id="ARBA00004123"/>
    </source>
</evidence>
<feature type="compositionally biased region" description="Pro residues" evidence="7">
    <location>
        <begin position="214"/>
        <end position="223"/>
    </location>
</feature>
<evidence type="ECO:0000256" key="7">
    <source>
        <dbReference type="SAM" id="MobiDB-lite"/>
    </source>
</evidence>
<dbReference type="InterPro" id="IPR024986">
    <property type="entry name" value="Nipped-B_C"/>
</dbReference>
<dbReference type="GO" id="GO:0010468">
    <property type="term" value="P:regulation of gene expression"/>
    <property type="evidence" value="ECO:0007669"/>
    <property type="project" value="InterPro"/>
</dbReference>
<dbReference type="CDD" id="cd23958">
    <property type="entry name" value="SCC2"/>
    <property type="match status" value="1"/>
</dbReference>
<dbReference type="Pfam" id="PF12830">
    <property type="entry name" value="Nipped-B_C"/>
    <property type="match status" value="1"/>
</dbReference>
<dbReference type="InterPro" id="IPR016024">
    <property type="entry name" value="ARM-type_fold"/>
</dbReference>
<protein>
    <recommendedName>
        <fullName evidence="6">Sister chromatid cohesion protein</fullName>
    </recommendedName>
</protein>
<dbReference type="PANTHER" id="PTHR21704">
    <property type="entry name" value="NIPPED-B-LIKE PROTEIN DELANGIN SCC2-RELATED"/>
    <property type="match status" value="1"/>
</dbReference>
<evidence type="ECO:0000256" key="4">
    <source>
        <dbReference type="ARBA" id="ARBA00023242"/>
    </source>
</evidence>
<evidence type="ECO:0000256" key="5">
    <source>
        <dbReference type="ARBA" id="ARBA00023306"/>
    </source>
</evidence>
<dbReference type="SUPFAM" id="SSF48371">
    <property type="entry name" value="ARM repeat"/>
    <property type="match status" value="1"/>
</dbReference>
<dbReference type="InterPro" id="IPR026003">
    <property type="entry name" value="Cohesin_HEAT"/>
</dbReference>
<organism evidence="9 10">
    <name type="scientific">Tilletia walkeri</name>
    <dbReference type="NCBI Taxonomy" id="117179"/>
    <lineage>
        <taxon>Eukaryota</taxon>
        <taxon>Fungi</taxon>
        <taxon>Dikarya</taxon>
        <taxon>Basidiomycota</taxon>
        <taxon>Ustilaginomycotina</taxon>
        <taxon>Exobasidiomycetes</taxon>
        <taxon>Tilletiales</taxon>
        <taxon>Tilletiaceae</taxon>
        <taxon>Tilletia</taxon>
    </lineage>
</organism>
<evidence type="ECO:0000256" key="3">
    <source>
        <dbReference type="ARBA" id="ARBA00022737"/>
    </source>
</evidence>
<feature type="compositionally biased region" description="Basic and acidic residues" evidence="7">
    <location>
        <begin position="416"/>
        <end position="429"/>
    </location>
</feature>
<dbReference type="GO" id="GO:0003682">
    <property type="term" value="F:chromatin binding"/>
    <property type="evidence" value="ECO:0007669"/>
    <property type="project" value="TreeGrafter"/>
</dbReference>
<feature type="compositionally biased region" description="Polar residues" evidence="7">
    <location>
        <begin position="2169"/>
        <end position="2190"/>
    </location>
</feature>
<keyword evidence="3 6" id="KW-0677">Repeat</keyword>
<dbReference type="GO" id="GO:0061775">
    <property type="term" value="F:cohesin loader activity"/>
    <property type="evidence" value="ECO:0007669"/>
    <property type="project" value="InterPro"/>
</dbReference>
<evidence type="ECO:0000256" key="2">
    <source>
        <dbReference type="ARBA" id="ARBA00009252"/>
    </source>
</evidence>
<dbReference type="GO" id="GO:0071169">
    <property type="term" value="P:establishment of protein localization to chromatin"/>
    <property type="evidence" value="ECO:0007669"/>
    <property type="project" value="TreeGrafter"/>
</dbReference>
<feature type="region of interest" description="Disordered" evidence="7">
    <location>
        <begin position="1"/>
        <end position="165"/>
    </location>
</feature>
<feature type="compositionally biased region" description="Polar residues" evidence="7">
    <location>
        <begin position="324"/>
        <end position="336"/>
    </location>
</feature>
<feature type="region of interest" description="Disordered" evidence="7">
    <location>
        <begin position="1086"/>
        <end position="1132"/>
    </location>
</feature>